<dbReference type="InterPro" id="IPR016040">
    <property type="entry name" value="NAD(P)-bd_dom"/>
</dbReference>
<dbReference type="PANTHER" id="PTHR43355:SF2">
    <property type="entry name" value="FLAVIN REDUCTASE (NADPH)"/>
    <property type="match status" value="1"/>
</dbReference>
<comment type="caution">
    <text evidence="2">The sequence shown here is derived from an EMBL/GenBank/DDBJ whole genome shotgun (WGS) entry which is preliminary data.</text>
</comment>
<feature type="domain" description="NAD(P)-binding" evidence="1">
    <location>
        <begin position="8"/>
        <end position="195"/>
    </location>
</feature>
<evidence type="ECO:0000259" key="1">
    <source>
        <dbReference type="Pfam" id="PF13460"/>
    </source>
</evidence>
<dbReference type="InterPro" id="IPR051606">
    <property type="entry name" value="Polyketide_Oxido-like"/>
</dbReference>
<dbReference type="PANTHER" id="PTHR43355">
    <property type="entry name" value="FLAVIN REDUCTASE (NADPH)"/>
    <property type="match status" value="1"/>
</dbReference>
<dbReference type="EMBL" id="JACHJS010000001">
    <property type="protein sequence ID" value="MBB4966039.1"/>
    <property type="molecule type" value="Genomic_DNA"/>
</dbReference>
<reference evidence="2 3" key="1">
    <citation type="submission" date="2020-08" db="EMBL/GenBank/DDBJ databases">
        <title>Sequencing the genomes of 1000 actinobacteria strains.</title>
        <authorList>
            <person name="Klenk H.-P."/>
        </authorList>
    </citation>
    <scope>NUCLEOTIDE SEQUENCE [LARGE SCALE GENOMIC DNA]</scope>
    <source>
        <strain evidence="2 3">DSM 45084</strain>
    </source>
</reference>
<name>A0A7W7T3U8_9PSEU</name>
<dbReference type="CDD" id="cd05244">
    <property type="entry name" value="BVR-B_like_SDR_a"/>
    <property type="match status" value="1"/>
</dbReference>
<dbReference type="RefSeq" id="WP_184669804.1">
    <property type="nucleotide sequence ID" value="NZ_BAABAI010000019.1"/>
</dbReference>
<dbReference type="GO" id="GO:0016646">
    <property type="term" value="F:oxidoreductase activity, acting on the CH-NH group of donors, NAD or NADP as acceptor"/>
    <property type="evidence" value="ECO:0007669"/>
    <property type="project" value="TreeGrafter"/>
</dbReference>
<dbReference type="Proteomes" id="UP000542674">
    <property type="component" value="Unassembled WGS sequence"/>
</dbReference>
<evidence type="ECO:0000313" key="2">
    <source>
        <dbReference type="EMBL" id="MBB4966039.1"/>
    </source>
</evidence>
<dbReference type="AlphaFoldDB" id="A0A7W7T3U8"/>
<proteinExistence type="predicted"/>
<dbReference type="InterPro" id="IPR036291">
    <property type="entry name" value="NAD(P)-bd_dom_sf"/>
</dbReference>
<dbReference type="Gene3D" id="3.40.50.720">
    <property type="entry name" value="NAD(P)-binding Rossmann-like Domain"/>
    <property type="match status" value="1"/>
</dbReference>
<dbReference type="SUPFAM" id="SSF51735">
    <property type="entry name" value="NAD(P)-binding Rossmann-fold domains"/>
    <property type="match status" value="1"/>
</dbReference>
<gene>
    <name evidence="2" type="ORF">F4559_003398</name>
</gene>
<organism evidence="2 3">
    <name type="scientific">Saccharothrix violaceirubra</name>
    <dbReference type="NCBI Taxonomy" id="413306"/>
    <lineage>
        <taxon>Bacteria</taxon>
        <taxon>Bacillati</taxon>
        <taxon>Actinomycetota</taxon>
        <taxon>Actinomycetes</taxon>
        <taxon>Pseudonocardiales</taxon>
        <taxon>Pseudonocardiaceae</taxon>
        <taxon>Saccharothrix</taxon>
    </lineage>
</organism>
<protein>
    <recommendedName>
        <fullName evidence="1">NAD(P)-binding domain-containing protein</fullName>
    </recommendedName>
</protein>
<sequence>MAHIALFGATGTIGARILDEALARGHRVTALLRDPAKLEKEHEALTKETVADVFQVTSAQVTGYDVVVSSVNGDVAGATRALVSALRGVEPTPRLIVVNGAGSLETAPGVKVWDTPGLPDFLLEIMHAHGDALDFLRTVEDVSWTAFSPAKTIAPGERTGTYRTGTDQVVSDEAGESKISAEDYAVALVDEIEKPAFLNQRFTAAN</sequence>
<accession>A0A7W7T3U8</accession>
<evidence type="ECO:0000313" key="3">
    <source>
        <dbReference type="Proteomes" id="UP000542674"/>
    </source>
</evidence>
<keyword evidence="3" id="KW-1185">Reference proteome</keyword>
<dbReference type="Pfam" id="PF13460">
    <property type="entry name" value="NAD_binding_10"/>
    <property type="match status" value="1"/>
</dbReference>